<feature type="region of interest" description="Disordered" evidence="1">
    <location>
        <begin position="1"/>
        <end position="41"/>
    </location>
</feature>
<organism evidence="2 3">
    <name type="scientific">Gracilimonas mengyeensis</name>
    <dbReference type="NCBI Taxonomy" id="1302730"/>
    <lineage>
        <taxon>Bacteria</taxon>
        <taxon>Pseudomonadati</taxon>
        <taxon>Balneolota</taxon>
        <taxon>Balneolia</taxon>
        <taxon>Balneolales</taxon>
        <taxon>Balneolaceae</taxon>
        <taxon>Gracilimonas</taxon>
    </lineage>
</organism>
<feature type="compositionally biased region" description="Basic and acidic residues" evidence="1">
    <location>
        <begin position="15"/>
        <end position="33"/>
    </location>
</feature>
<dbReference type="EMBL" id="FXTP01000012">
    <property type="protein sequence ID" value="SMO85107.1"/>
    <property type="molecule type" value="Genomic_DNA"/>
</dbReference>
<name>A0A521EMF5_9BACT</name>
<gene>
    <name evidence="2" type="ORF">SAMN06265219_112160</name>
</gene>
<evidence type="ECO:0000256" key="1">
    <source>
        <dbReference type="SAM" id="MobiDB-lite"/>
    </source>
</evidence>
<evidence type="ECO:0000313" key="3">
    <source>
        <dbReference type="Proteomes" id="UP000317557"/>
    </source>
</evidence>
<protein>
    <submittedName>
        <fullName evidence="2">Uncharacterized protein</fullName>
    </submittedName>
</protein>
<reference evidence="2 3" key="1">
    <citation type="submission" date="2017-05" db="EMBL/GenBank/DDBJ databases">
        <authorList>
            <person name="Varghese N."/>
            <person name="Submissions S."/>
        </authorList>
    </citation>
    <scope>NUCLEOTIDE SEQUENCE [LARGE SCALE GENOMIC DNA]</scope>
    <source>
        <strain evidence="2 3">DSM 21985</strain>
    </source>
</reference>
<evidence type="ECO:0000313" key="2">
    <source>
        <dbReference type="EMBL" id="SMO85107.1"/>
    </source>
</evidence>
<accession>A0A521EMF5</accession>
<keyword evidence="3" id="KW-1185">Reference proteome</keyword>
<dbReference type="Proteomes" id="UP000317557">
    <property type="component" value="Unassembled WGS sequence"/>
</dbReference>
<dbReference type="AlphaFoldDB" id="A0A521EMF5"/>
<feature type="compositionally biased region" description="Polar residues" evidence="1">
    <location>
        <begin position="1"/>
        <end position="12"/>
    </location>
</feature>
<proteinExistence type="predicted"/>
<sequence length="109" mass="12700">MRKDSAATSFSIVRQDYESDEKKEEIRSRKDNEAEPPIPLTNNFFSTKKPLKVSTVEKISDCVKLVTVAEFRKTDFKMPERARSTLFIFTKKLEDGMFLKWDALLMVTE</sequence>